<organism evidence="1 2">
    <name type="scientific">Calocera viscosa (strain TUFC12733)</name>
    <dbReference type="NCBI Taxonomy" id="1330018"/>
    <lineage>
        <taxon>Eukaryota</taxon>
        <taxon>Fungi</taxon>
        <taxon>Dikarya</taxon>
        <taxon>Basidiomycota</taxon>
        <taxon>Agaricomycotina</taxon>
        <taxon>Dacrymycetes</taxon>
        <taxon>Dacrymycetales</taxon>
        <taxon>Dacrymycetaceae</taxon>
        <taxon>Calocera</taxon>
    </lineage>
</organism>
<reference evidence="1 2" key="1">
    <citation type="journal article" date="2016" name="Mol. Biol. Evol.">
        <title>Comparative Genomics of Early-Diverging Mushroom-Forming Fungi Provides Insights into the Origins of Lignocellulose Decay Capabilities.</title>
        <authorList>
            <person name="Nagy L.G."/>
            <person name="Riley R."/>
            <person name="Tritt A."/>
            <person name="Adam C."/>
            <person name="Daum C."/>
            <person name="Floudas D."/>
            <person name="Sun H."/>
            <person name="Yadav J.S."/>
            <person name="Pangilinan J."/>
            <person name="Larsson K.H."/>
            <person name="Matsuura K."/>
            <person name="Barry K."/>
            <person name="Labutti K."/>
            <person name="Kuo R."/>
            <person name="Ohm R.A."/>
            <person name="Bhattacharya S.S."/>
            <person name="Shirouzu T."/>
            <person name="Yoshinaga Y."/>
            <person name="Martin F.M."/>
            <person name="Grigoriev I.V."/>
            <person name="Hibbett D.S."/>
        </authorList>
    </citation>
    <scope>NUCLEOTIDE SEQUENCE [LARGE SCALE GENOMIC DNA]</scope>
    <source>
        <strain evidence="1 2">TUFC12733</strain>
    </source>
</reference>
<name>A0A167IV07_CALVF</name>
<sequence length="128" mass="13403">MDISASAGGGRQNAGWQTRGCGGTAVLPASIASRASAGNGLVRQRSDAREISGLGGRLRRCRALSAVPVFMLHQPTARGAVRAQPRSIEPMVPSNGLDEMLQDGFEGRPAWVGGPLHVSEGWIKGIRC</sequence>
<gene>
    <name evidence="1" type="ORF">CALVIDRAFT_286091</name>
</gene>
<keyword evidence="2" id="KW-1185">Reference proteome</keyword>
<dbReference type="EMBL" id="KV417305">
    <property type="protein sequence ID" value="KZO92985.1"/>
    <property type="molecule type" value="Genomic_DNA"/>
</dbReference>
<evidence type="ECO:0000313" key="1">
    <source>
        <dbReference type="EMBL" id="KZO92985.1"/>
    </source>
</evidence>
<accession>A0A167IV07</accession>
<proteinExistence type="predicted"/>
<evidence type="ECO:0000313" key="2">
    <source>
        <dbReference type="Proteomes" id="UP000076738"/>
    </source>
</evidence>
<dbReference type="AlphaFoldDB" id="A0A167IV07"/>
<protein>
    <submittedName>
        <fullName evidence="1">Uncharacterized protein</fullName>
    </submittedName>
</protein>
<dbReference type="Proteomes" id="UP000076738">
    <property type="component" value="Unassembled WGS sequence"/>
</dbReference>